<dbReference type="InterPro" id="IPR010359">
    <property type="entry name" value="IrrE_HExxH"/>
</dbReference>
<dbReference type="OrthoDB" id="9794834at2"/>
<evidence type="ECO:0000313" key="3">
    <source>
        <dbReference type="Proteomes" id="UP000319148"/>
    </source>
</evidence>
<comment type="caution">
    <text evidence="2">The sequence shown here is derived from an EMBL/GenBank/DDBJ whole genome shotgun (WGS) entry which is preliminary data.</text>
</comment>
<dbReference type="Pfam" id="PF06114">
    <property type="entry name" value="Peptidase_M78"/>
    <property type="match status" value="1"/>
</dbReference>
<dbReference type="PANTHER" id="PTHR43236:SF1">
    <property type="entry name" value="BLL7220 PROTEIN"/>
    <property type="match status" value="1"/>
</dbReference>
<protein>
    <submittedName>
        <fullName evidence="2">ImmA/IrrE family metallo-endopeptidase</fullName>
    </submittedName>
</protein>
<dbReference type="InterPro" id="IPR052345">
    <property type="entry name" value="Rad_response_metalloprotease"/>
</dbReference>
<name>A0A501PP85_9PROT</name>
<dbReference type="EMBL" id="VFIY01000005">
    <property type="protein sequence ID" value="TPD61958.1"/>
    <property type="molecule type" value="Genomic_DNA"/>
</dbReference>
<gene>
    <name evidence="2" type="ORF">FIV46_07070</name>
</gene>
<dbReference type="PANTHER" id="PTHR43236">
    <property type="entry name" value="ANTITOXIN HIGA1"/>
    <property type="match status" value="1"/>
</dbReference>
<dbReference type="Gene3D" id="1.10.10.2910">
    <property type="match status" value="1"/>
</dbReference>
<accession>A0A501PP85</accession>
<reference evidence="3" key="1">
    <citation type="submission" date="2019-06" db="EMBL/GenBank/DDBJ databases">
        <title>The complete genome of Emcibacter congregatus ZYLT.</title>
        <authorList>
            <person name="Zhao Z."/>
        </authorList>
    </citation>
    <scope>NUCLEOTIDE SEQUENCE [LARGE SCALE GENOMIC DNA]</scope>
    <source>
        <strain evidence="3">MCCC 1A06723</strain>
    </source>
</reference>
<evidence type="ECO:0000313" key="2">
    <source>
        <dbReference type="EMBL" id="TPD61958.1"/>
    </source>
</evidence>
<proteinExistence type="predicted"/>
<dbReference type="Proteomes" id="UP000319148">
    <property type="component" value="Unassembled WGS sequence"/>
</dbReference>
<feature type="domain" description="IrrE N-terminal-like" evidence="1">
    <location>
        <begin position="41"/>
        <end position="173"/>
    </location>
</feature>
<evidence type="ECO:0000259" key="1">
    <source>
        <dbReference type="Pfam" id="PF06114"/>
    </source>
</evidence>
<keyword evidence="3" id="KW-1185">Reference proteome</keyword>
<sequence length="179" mass="20527">MRRLQTRLLKHRKEAKMVVNIFSLINEFQDRYPVDVNGLARALGIEVNYAYLGKDVSGMIERTNTGSYRITVNENDPRTRQRFTIAHELGHFIYHKDKMGEGIDDDRMYRSTNVGKYHNTNIGPREETQANKFAASLLMPMDIINQLKSDGINDCGMLADMLDVSKHAMCIRLGEPYEG</sequence>
<dbReference type="AlphaFoldDB" id="A0A501PP85"/>
<organism evidence="2 3">
    <name type="scientific">Emcibacter nanhaiensis</name>
    <dbReference type="NCBI Taxonomy" id="1505037"/>
    <lineage>
        <taxon>Bacteria</taxon>
        <taxon>Pseudomonadati</taxon>
        <taxon>Pseudomonadota</taxon>
        <taxon>Alphaproteobacteria</taxon>
        <taxon>Emcibacterales</taxon>
        <taxon>Emcibacteraceae</taxon>
        <taxon>Emcibacter</taxon>
    </lineage>
</organism>